<dbReference type="AlphaFoldDB" id="A0A3N2PT41"/>
<name>A0A3N2PT41_SODAK</name>
<dbReference type="OrthoDB" id="5204810at2759"/>
<feature type="region of interest" description="Disordered" evidence="1">
    <location>
        <begin position="55"/>
        <end position="79"/>
    </location>
</feature>
<dbReference type="EMBL" id="ML119057">
    <property type="protein sequence ID" value="ROT37693.1"/>
    <property type="molecule type" value="Genomic_DNA"/>
</dbReference>
<gene>
    <name evidence="2" type="ORF">SODALDRAFT_334819</name>
</gene>
<dbReference type="GeneID" id="39580782"/>
<keyword evidence="3" id="KW-1185">Reference proteome</keyword>
<evidence type="ECO:0000313" key="2">
    <source>
        <dbReference type="EMBL" id="ROT37693.1"/>
    </source>
</evidence>
<dbReference type="Proteomes" id="UP000272025">
    <property type="component" value="Unassembled WGS sequence"/>
</dbReference>
<evidence type="ECO:0000256" key="1">
    <source>
        <dbReference type="SAM" id="MobiDB-lite"/>
    </source>
</evidence>
<dbReference type="RefSeq" id="XP_028465499.1">
    <property type="nucleotide sequence ID" value="XM_028612304.1"/>
</dbReference>
<organism evidence="2 3">
    <name type="scientific">Sodiomyces alkalinus (strain CBS 110278 / VKM F-3762 / F11)</name>
    <name type="common">Alkaliphilic filamentous fungus</name>
    <dbReference type="NCBI Taxonomy" id="1314773"/>
    <lineage>
        <taxon>Eukaryota</taxon>
        <taxon>Fungi</taxon>
        <taxon>Dikarya</taxon>
        <taxon>Ascomycota</taxon>
        <taxon>Pezizomycotina</taxon>
        <taxon>Sordariomycetes</taxon>
        <taxon>Hypocreomycetidae</taxon>
        <taxon>Glomerellales</taxon>
        <taxon>Plectosphaerellaceae</taxon>
        <taxon>Sodiomyces</taxon>
    </lineage>
</organism>
<protein>
    <submittedName>
        <fullName evidence="2">Uncharacterized protein</fullName>
    </submittedName>
</protein>
<sequence>MSASQIASPLPVASSRGDLRLLTGQDILTGLSETLASSSHNRPSTPVRIIQEQEYSVPAPPPPSPVSFAPDHWPASVRR</sequence>
<accession>A0A3N2PT41</accession>
<reference evidence="2 3" key="1">
    <citation type="journal article" date="2018" name="Mol. Ecol.">
        <title>The obligate alkalophilic soda-lake fungus Sodiomyces alkalinus has shifted to a protein diet.</title>
        <authorList>
            <person name="Grum-Grzhimaylo A.A."/>
            <person name="Falkoski D.L."/>
            <person name="van den Heuvel J."/>
            <person name="Valero-Jimenez C.A."/>
            <person name="Min B."/>
            <person name="Choi I.G."/>
            <person name="Lipzen A."/>
            <person name="Daum C.G."/>
            <person name="Aanen D.K."/>
            <person name="Tsang A."/>
            <person name="Henrissat B."/>
            <person name="Bilanenko E.N."/>
            <person name="de Vries R.P."/>
            <person name="van Kan J.A.L."/>
            <person name="Grigoriev I.V."/>
            <person name="Debets A.J.M."/>
        </authorList>
    </citation>
    <scope>NUCLEOTIDE SEQUENCE [LARGE SCALE GENOMIC DNA]</scope>
    <source>
        <strain evidence="2 3">F11</strain>
    </source>
</reference>
<evidence type="ECO:0000313" key="3">
    <source>
        <dbReference type="Proteomes" id="UP000272025"/>
    </source>
</evidence>
<proteinExistence type="predicted"/>